<dbReference type="EMBL" id="JADOES010000063">
    <property type="protein sequence ID" value="MBT9317875.1"/>
    <property type="molecule type" value="Genomic_DNA"/>
</dbReference>
<dbReference type="InterPro" id="IPR004358">
    <property type="entry name" value="Sig_transdc_His_kin-like_C"/>
</dbReference>
<dbReference type="SUPFAM" id="SSF47384">
    <property type="entry name" value="Homodimeric domain of signal transducing histidine kinase"/>
    <property type="match status" value="1"/>
</dbReference>
<evidence type="ECO:0000256" key="12">
    <source>
        <dbReference type="SAM" id="Coils"/>
    </source>
</evidence>
<dbReference type="PROSITE" id="PS50112">
    <property type="entry name" value="PAS"/>
    <property type="match status" value="2"/>
</dbReference>
<keyword evidence="12" id="KW-0175">Coiled coil</keyword>
<dbReference type="SUPFAM" id="SSF158472">
    <property type="entry name" value="HAMP domain-like"/>
    <property type="match status" value="1"/>
</dbReference>
<dbReference type="CDD" id="cd06225">
    <property type="entry name" value="HAMP"/>
    <property type="match status" value="1"/>
</dbReference>
<comment type="caution">
    <text evidence="18">The sequence shown here is derived from an EMBL/GenBank/DDBJ whole genome shotgun (WGS) entry which is preliminary data.</text>
</comment>
<dbReference type="SUPFAM" id="SSF55874">
    <property type="entry name" value="ATPase domain of HSP90 chaperone/DNA topoisomerase II/histidine kinase"/>
    <property type="match status" value="1"/>
</dbReference>
<evidence type="ECO:0000256" key="7">
    <source>
        <dbReference type="ARBA" id="ARBA00022692"/>
    </source>
</evidence>
<dbReference type="PROSITE" id="PS50109">
    <property type="entry name" value="HIS_KIN"/>
    <property type="match status" value="1"/>
</dbReference>
<evidence type="ECO:0000256" key="1">
    <source>
        <dbReference type="ARBA" id="ARBA00000085"/>
    </source>
</evidence>
<evidence type="ECO:0000259" key="15">
    <source>
        <dbReference type="PROSITE" id="PS50112"/>
    </source>
</evidence>
<dbReference type="Proteomes" id="UP000717364">
    <property type="component" value="Unassembled WGS sequence"/>
</dbReference>
<dbReference type="Gene3D" id="1.10.287.130">
    <property type="match status" value="1"/>
</dbReference>
<dbReference type="NCBIfam" id="TIGR00229">
    <property type="entry name" value="sensory_box"/>
    <property type="match status" value="2"/>
</dbReference>
<dbReference type="InterPro" id="IPR052162">
    <property type="entry name" value="Sensor_kinase/Photoreceptor"/>
</dbReference>
<protein>
    <recommendedName>
        <fullName evidence="3">histidine kinase</fullName>
        <ecNumber evidence="3">2.7.13.3</ecNumber>
    </recommendedName>
</protein>
<feature type="domain" description="Histidine kinase" evidence="14">
    <location>
        <begin position="861"/>
        <end position="1112"/>
    </location>
</feature>
<feature type="domain" description="PAS" evidence="15">
    <location>
        <begin position="677"/>
        <end position="747"/>
    </location>
</feature>
<evidence type="ECO:0000256" key="13">
    <source>
        <dbReference type="SAM" id="Phobius"/>
    </source>
</evidence>
<dbReference type="InterPro" id="IPR005467">
    <property type="entry name" value="His_kinase_dom"/>
</dbReference>
<dbReference type="Pfam" id="PF00672">
    <property type="entry name" value="HAMP"/>
    <property type="match status" value="1"/>
</dbReference>
<dbReference type="InterPro" id="IPR003661">
    <property type="entry name" value="HisK_dim/P_dom"/>
</dbReference>
<organism evidence="18 19">
    <name type="scientific">Leptothoe spongobia TAU-MAC 1115</name>
    <dbReference type="NCBI Taxonomy" id="1967444"/>
    <lineage>
        <taxon>Bacteria</taxon>
        <taxon>Bacillati</taxon>
        <taxon>Cyanobacteriota</taxon>
        <taxon>Cyanophyceae</taxon>
        <taxon>Nodosilineales</taxon>
        <taxon>Cymatolegaceae</taxon>
        <taxon>Leptothoe</taxon>
        <taxon>Leptothoe spongobia</taxon>
    </lineage>
</organism>
<keyword evidence="6" id="KW-0808">Transferase</keyword>
<dbReference type="Gene3D" id="3.30.450.20">
    <property type="entry name" value="PAS domain"/>
    <property type="match status" value="4"/>
</dbReference>
<dbReference type="InterPro" id="IPR036890">
    <property type="entry name" value="HATPase_C_sf"/>
</dbReference>
<dbReference type="PROSITE" id="PS50113">
    <property type="entry name" value="PAC"/>
    <property type="match status" value="3"/>
</dbReference>
<dbReference type="PRINTS" id="PR00344">
    <property type="entry name" value="BCTRLSENSOR"/>
</dbReference>
<keyword evidence="9 13" id="KW-1133">Transmembrane helix</keyword>
<dbReference type="RefSeq" id="WP_215610938.1">
    <property type="nucleotide sequence ID" value="NZ_JADOES010000063.1"/>
</dbReference>
<feature type="transmembrane region" description="Helical" evidence="13">
    <location>
        <begin position="12"/>
        <end position="31"/>
    </location>
</feature>
<evidence type="ECO:0000313" key="18">
    <source>
        <dbReference type="EMBL" id="MBT9317875.1"/>
    </source>
</evidence>
<feature type="domain" description="PAC" evidence="16">
    <location>
        <begin position="624"/>
        <end position="676"/>
    </location>
</feature>
<dbReference type="Gene3D" id="3.30.565.10">
    <property type="entry name" value="Histidine kinase-like ATPase, C-terminal domain"/>
    <property type="match status" value="1"/>
</dbReference>
<dbReference type="InterPro" id="IPR033479">
    <property type="entry name" value="dCache_1"/>
</dbReference>
<dbReference type="SMART" id="SM00086">
    <property type="entry name" value="PAC"/>
    <property type="match status" value="3"/>
</dbReference>
<dbReference type="InterPro" id="IPR035965">
    <property type="entry name" value="PAS-like_dom_sf"/>
</dbReference>
<evidence type="ECO:0000256" key="2">
    <source>
        <dbReference type="ARBA" id="ARBA00004651"/>
    </source>
</evidence>
<keyword evidence="5" id="KW-0597">Phosphoprotein</keyword>
<evidence type="ECO:0000256" key="3">
    <source>
        <dbReference type="ARBA" id="ARBA00012438"/>
    </source>
</evidence>
<dbReference type="EC" id="2.7.13.3" evidence="3"/>
<evidence type="ECO:0000259" key="17">
    <source>
        <dbReference type="PROSITE" id="PS50885"/>
    </source>
</evidence>
<dbReference type="InterPro" id="IPR036097">
    <property type="entry name" value="HisK_dim/P_sf"/>
</dbReference>
<dbReference type="Pfam" id="PF02743">
    <property type="entry name" value="dCache_1"/>
    <property type="match status" value="1"/>
</dbReference>
<dbReference type="AlphaFoldDB" id="A0A947GKR8"/>
<dbReference type="PROSITE" id="PS50885">
    <property type="entry name" value="HAMP"/>
    <property type="match status" value="1"/>
</dbReference>
<dbReference type="InterPro" id="IPR003594">
    <property type="entry name" value="HATPase_dom"/>
</dbReference>
<keyword evidence="10" id="KW-0902">Two-component regulatory system</keyword>
<comment type="catalytic activity">
    <reaction evidence="1">
        <text>ATP + protein L-histidine = ADP + protein N-phospho-L-histidine.</text>
        <dbReference type="EC" id="2.7.13.3"/>
    </reaction>
</comment>
<dbReference type="CDD" id="cd00130">
    <property type="entry name" value="PAS"/>
    <property type="match status" value="2"/>
</dbReference>
<gene>
    <name evidence="18" type="ORF">IXB50_20870</name>
</gene>
<dbReference type="Pfam" id="PF08447">
    <property type="entry name" value="PAS_3"/>
    <property type="match status" value="1"/>
</dbReference>
<dbReference type="InterPro" id="IPR000700">
    <property type="entry name" value="PAS-assoc_C"/>
</dbReference>
<proteinExistence type="predicted"/>
<feature type="domain" description="PAS" evidence="15">
    <location>
        <begin position="548"/>
        <end position="590"/>
    </location>
</feature>
<feature type="domain" description="PAC" evidence="16">
    <location>
        <begin position="750"/>
        <end position="802"/>
    </location>
</feature>
<dbReference type="SMART" id="SM00387">
    <property type="entry name" value="HATPase_c"/>
    <property type="match status" value="1"/>
</dbReference>
<dbReference type="SMART" id="SM00091">
    <property type="entry name" value="PAS"/>
    <property type="match status" value="2"/>
</dbReference>
<feature type="domain" description="PAC" evidence="16">
    <location>
        <begin position="495"/>
        <end position="547"/>
    </location>
</feature>
<evidence type="ECO:0000256" key="6">
    <source>
        <dbReference type="ARBA" id="ARBA00022679"/>
    </source>
</evidence>
<evidence type="ECO:0000313" key="19">
    <source>
        <dbReference type="Proteomes" id="UP000717364"/>
    </source>
</evidence>
<dbReference type="Pfam" id="PF02518">
    <property type="entry name" value="HATPase_c"/>
    <property type="match status" value="1"/>
</dbReference>
<dbReference type="GO" id="GO:0005886">
    <property type="term" value="C:plasma membrane"/>
    <property type="evidence" value="ECO:0007669"/>
    <property type="project" value="UniProtKB-SubCell"/>
</dbReference>
<evidence type="ECO:0000256" key="11">
    <source>
        <dbReference type="ARBA" id="ARBA00023136"/>
    </source>
</evidence>
<sequence>MTSKVPLRLLLIIPFVLQMVGAVGIISWLSFRSGQQSTNQLAYQLREEITQNTQHHITDILTTATTISTLTTASIQADQLDLKNIRVLEELYWTDLTTFNSVRGLGVGNANGDLMGLFRQVENGKSTYYLEYTATGNSYVSLTLNPERQVIDTSTMERQVDARERPWYQAASEAGESVWTQPYPSIGKSTNQTLLINYSTPIFDEKLILQGVTSIILDLSHISEILSNLDLGPSGHVFILQRTGELIGTSDGKAPISFQNQVSEPLRATDSTTQLIQASAVYLNQKFDNRLEDIRQTQQLDFLIEGQRQFLHVAPLSTENGIDWLVVVAMPEADFMAKIYANTRATLFVCLGTLVIAIILGFVTARWIANPIKQLSQAATHLSEGDFDQPLKEEYYVKEVGLLAQSFQQMTQNLRDAFTALKDSDSRLRMALEGAQIICWDYSLETQQALCFGQYTQDRWQATSWQTSSDRLFISYSQTQLRQAITAAIQDGGQIKFEHQLVLPNQNTLWALASGRVITDKLGNPTRIMGVSLNVSDRKAAEQQIQQEKEKLRDAIEFAPFPIMIHAEDGKVLQINTVWTEITGYSHQDIPTIRDWANRAYGAQAARMVENVILKKYELKTRWDEGEFTITTCDGSQRIWQFSSAPLGALPDGRRAVISMAVDVTQRRQAEIDLRTSEKRYATLASTVPVGIFRTDMAGDYIYANERCLQLIDSSLEAALGQGWAQRLYADDRARVMNEWSEFLQGNRSFQLECRFQRSDGQVAWVYGQAIAERDTDGQITGYVGTITDISDRKLIEVERETLLSQFAQLNLDLEQANQQLEDYSHTLEQKVAARTAELEAAQEQIIAQEKLASLGTLTAGIAHELSNPLNFVKNFAEGSVELSQDLLDTLQPLIQSLEPETLEFANTLITDLQENATTIRHHSLRAEQIIASMMQHAHTDYEQDPPEAVPIEQLINRAVKLASHSKQSQDNNFNLSMQTDYGVNLAPVKVIPSSLLRAFINLIDNAYDAMYLKQNQLQVDGQSTYIPTLLISAHPVSQGVEIHIRDNGCGIEPSIKDKIMDPFFTTKTPGKGTGLGLSITHDIIVKQHQGTLAIHTELGKFTEFVLTLPNR</sequence>
<dbReference type="SMART" id="SM00304">
    <property type="entry name" value="HAMP"/>
    <property type="match status" value="1"/>
</dbReference>
<dbReference type="PANTHER" id="PTHR43304">
    <property type="entry name" value="PHYTOCHROME-LIKE PROTEIN CPH1"/>
    <property type="match status" value="1"/>
</dbReference>
<evidence type="ECO:0000256" key="8">
    <source>
        <dbReference type="ARBA" id="ARBA00022777"/>
    </source>
</evidence>
<dbReference type="InterPro" id="IPR001610">
    <property type="entry name" value="PAC"/>
</dbReference>
<evidence type="ECO:0000259" key="14">
    <source>
        <dbReference type="PROSITE" id="PS50109"/>
    </source>
</evidence>
<keyword evidence="11 13" id="KW-0472">Membrane</keyword>
<accession>A0A947GKR8</accession>
<dbReference type="PANTHER" id="PTHR43304:SF1">
    <property type="entry name" value="PAC DOMAIN-CONTAINING PROTEIN"/>
    <property type="match status" value="1"/>
</dbReference>
<dbReference type="GO" id="GO:0000155">
    <property type="term" value="F:phosphorelay sensor kinase activity"/>
    <property type="evidence" value="ECO:0007669"/>
    <property type="project" value="InterPro"/>
</dbReference>
<feature type="domain" description="HAMP" evidence="17">
    <location>
        <begin position="366"/>
        <end position="419"/>
    </location>
</feature>
<dbReference type="Pfam" id="PF13188">
    <property type="entry name" value="PAS_8"/>
    <property type="match status" value="1"/>
</dbReference>
<reference evidence="18" key="2">
    <citation type="journal article" date="2021" name="Mar. Drugs">
        <title>Genome Reduction and Secondary Metabolism of the Marine Sponge-Associated Cyanobacterium Leptothoe.</title>
        <authorList>
            <person name="Konstantinou D."/>
            <person name="Popin R.V."/>
            <person name="Fewer D.P."/>
            <person name="Sivonen K."/>
            <person name="Gkelis S."/>
        </authorList>
    </citation>
    <scope>NUCLEOTIDE SEQUENCE</scope>
    <source>
        <strain evidence="18">TAU-MAC 1115</strain>
    </source>
</reference>
<dbReference type="CDD" id="cd00082">
    <property type="entry name" value="HisKA"/>
    <property type="match status" value="1"/>
</dbReference>
<evidence type="ECO:0000256" key="10">
    <source>
        <dbReference type="ARBA" id="ARBA00023012"/>
    </source>
</evidence>
<feature type="coiled-coil region" evidence="12">
    <location>
        <begin position="800"/>
        <end position="845"/>
    </location>
</feature>
<evidence type="ECO:0000256" key="4">
    <source>
        <dbReference type="ARBA" id="ARBA00022475"/>
    </source>
</evidence>
<evidence type="ECO:0000256" key="9">
    <source>
        <dbReference type="ARBA" id="ARBA00022989"/>
    </source>
</evidence>
<evidence type="ECO:0000259" key="16">
    <source>
        <dbReference type="PROSITE" id="PS50113"/>
    </source>
</evidence>
<dbReference type="InterPro" id="IPR013655">
    <property type="entry name" value="PAS_fold_3"/>
</dbReference>
<dbReference type="InterPro" id="IPR000014">
    <property type="entry name" value="PAS"/>
</dbReference>
<feature type="transmembrane region" description="Helical" evidence="13">
    <location>
        <begin position="345"/>
        <end position="369"/>
    </location>
</feature>
<dbReference type="InterPro" id="IPR003660">
    <property type="entry name" value="HAMP_dom"/>
</dbReference>
<evidence type="ECO:0000256" key="5">
    <source>
        <dbReference type="ARBA" id="ARBA00022553"/>
    </source>
</evidence>
<dbReference type="SUPFAM" id="SSF55785">
    <property type="entry name" value="PYP-like sensor domain (PAS domain)"/>
    <property type="match status" value="3"/>
</dbReference>
<dbReference type="Gene3D" id="6.10.340.10">
    <property type="match status" value="1"/>
</dbReference>
<keyword evidence="8" id="KW-0418">Kinase</keyword>
<keyword evidence="19" id="KW-1185">Reference proteome</keyword>
<keyword evidence="4" id="KW-1003">Cell membrane</keyword>
<name>A0A947GKR8_9CYAN</name>
<keyword evidence="7 13" id="KW-0812">Transmembrane</keyword>
<comment type="subcellular location">
    <subcellularLocation>
        <location evidence="2">Cell membrane</location>
        <topology evidence="2">Multi-pass membrane protein</topology>
    </subcellularLocation>
</comment>
<reference evidence="18" key="1">
    <citation type="submission" date="2020-11" db="EMBL/GenBank/DDBJ databases">
        <authorList>
            <person name="Konstantinou D."/>
            <person name="Gkelis S."/>
            <person name="Popin R."/>
            <person name="Fewer D."/>
            <person name="Sivonen K."/>
        </authorList>
    </citation>
    <scope>NUCLEOTIDE SEQUENCE</scope>
    <source>
        <strain evidence="18">TAU-MAC 1115</strain>
    </source>
</reference>